<feature type="compositionally biased region" description="Pro residues" evidence="1">
    <location>
        <begin position="44"/>
        <end position="57"/>
    </location>
</feature>
<dbReference type="RefSeq" id="XP_003889192.1">
    <property type="nucleotide sequence ID" value="XM_003889143.1"/>
</dbReference>
<reference evidence="3" key="1">
    <citation type="journal article" date="2011" name="Proc. Natl. Acad. Sci. U.S.A.">
        <title>Obligate biotrophy features unraveled by the genomic analysis of rust fungi.</title>
        <authorList>
            <person name="Duplessis S."/>
            <person name="Cuomo C.A."/>
            <person name="Lin Y.-C."/>
            <person name="Aerts A."/>
            <person name="Tisserant E."/>
            <person name="Veneault-Fourrey C."/>
            <person name="Joly D.L."/>
            <person name="Hacquard S."/>
            <person name="Amselem J."/>
            <person name="Cantarel B.L."/>
            <person name="Chiu R."/>
            <person name="Coutinho P.M."/>
            <person name="Feau N."/>
            <person name="Field M."/>
            <person name="Frey P."/>
            <person name="Gelhaye E."/>
            <person name="Goldberg J."/>
            <person name="Grabherr M.G."/>
            <person name="Kodira C.D."/>
            <person name="Kohler A."/>
            <person name="Kuees U."/>
            <person name="Lindquist E.A."/>
            <person name="Lucas S.M."/>
            <person name="Mago R."/>
            <person name="Mauceli E."/>
            <person name="Morin E."/>
            <person name="Murat C."/>
            <person name="Pangilinan J.L."/>
            <person name="Park R."/>
            <person name="Pearson M."/>
            <person name="Quesneville H."/>
            <person name="Rouhier N."/>
            <person name="Sakthikumar S."/>
            <person name="Salamov A.A."/>
            <person name="Schmutz J."/>
            <person name="Selles B."/>
            <person name="Shapiro H."/>
            <person name="Tanguay P."/>
            <person name="Tuskan G.A."/>
            <person name="Henrissat B."/>
            <person name="Van de Peer Y."/>
            <person name="Rouze P."/>
            <person name="Ellis J.G."/>
            <person name="Dodds P.N."/>
            <person name="Schein J.E."/>
            <person name="Zhong S."/>
            <person name="Hamelin R.C."/>
            <person name="Grigoriev I.V."/>
            <person name="Szabo L.J."/>
            <person name="Martin F."/>
        </authorList>
    </citation>
    <scope>NUCLEOTIDE SEQUENCE [LARGE SCALE GENOMIC DNA]</scope>
    <source>
        <strain evidence="3">CRL 75-36-700-3 / race SCCL</strain>
    </source>
</reference>
<evidence type="ECO:0000313" key="2">
    <source>
        <dbReference type="EMBL" id="EHS64176.1"/>
    </source>
</evidence>
<evidence type="ECO:0000313" key="3">
    <source>
        <dbReference type="Proteomes" id="UP000008783"/>
    </source>
</evidence>
<dbReference type="EMBL" id="DS178313">
    <property type="protein sequence ID" value="EHS64176.1"/>
    <property type="molecule type" value="Genomic_DNA"/>
</dbReference>
<keyword evidence="3" id="KW-1185">Reference proteome</keyword>
<sequence>MVHTRRSTKDILFGPLPPPTQRRKPVSILDRRRKLDFRRLSKLPPLPPSPPPTPPHHTPTDNHQTEQFGLLIEGLNNFSISDINPNTSNLTGNELSNSAPINNQPPSPFLSPLSYIFSQYLTRQPPTTHLPIRQTSPFDQPHPMSTSTASEITPRAKFLQQPSVYKSDVEPLAADGSNFDKWKRGLTRIILLTLGHANFFDKSENYSKLSDQENTCLLFLIQITIYDELASLVDQYTKGTEAYDAIQTCRECANSTFGASGVEEEDTEEQ</sequence>
<dbReference type="VEuPathDB" id="FungiDB:PGTG_22086"/>
<dbReference type="KEGG" id="pgr:PGTG_22086"/>
<dbReference type="OrthoDB" id="2512817at2759"/>
<dbReference type="AlphaFoldDB" id="H6QTG1"/>
<gene>
    <name evidence="2" type="ORF">PGTG_22086</name>
</gene>
<feature type="compositionally biased region" description="Basic residues" evidence="1">
    <location>
        <begin position="21"/>
        <end position="36"/>
    </location>
</feature>
<dbReference type="HOGENOM" id="CLU_1031105_0_0_1"/>
<dbReference type="InParanoid" id="H6QTG1"/>
<proteinExistence type="predicted"/>
<feature type="region of interest" description="Disordered" evidence="1">
    <location>
        <begin position="1"/>
        <end position="63"/>
    </location>
</feature>
<protein>
    <submittedName>
        <fullName evidence="2">Uncharacterized protein</fullName>
    </submittedName>
</protein>
<evidence type="ECO:0000256" key="1">
    <source>
        <dbReference type="SAM" id="MobiDB-lite"/>
    </source>
</evidence>
<name>H6QTG1_PUCGT</name>
<organism evidence="2 3">
    <name type="scientific">Puccinia graminis f. sp. tritici (strain CRL 75-36-700-3 / race SCCL)</name>
    <name type="common">Black stem rust fungus</name>
    <dbReference type="NCBI Taxonomy" id="418459"/>
    <lineage>
        <taxon>Eukaryota</taxon>
        <taxon>Fungi</taxon>
        <taxon>Dikarya</taxon>
        <taxon>Basidiomycota</taxon>
        <taxon>Pucciniomycotina</taxon>
        <taxon>Pucciniomycetes</taxon>
        <taxon>Pucciniales</taxon>
        <taxon>Pucciniaceae</taxon>
        <taxon>Puccinia</taxon>
    </lineage>
</organism>
<dbReference type="GeneID" id="13541737"/>
<dbReference type="Proteomes" id="UP000008783">
    <property type="component" value="Unassembled WGS sequence"/>
</dbReference>
<accession>H6QTG1</accession>